<dbReference type="EMBL" id="FOOE01000009">
    <property type="protein sequence ID" value="SFF75775.1"/>
    <property type="molecule type" value="Genomic_DNA"/>
</dbReference>
<dbReference type="AlphaFoldDB" id="A0A1I2L967"/>
<proteinExistence type="predicted"/>
<dbReference type="RefSeq" id="WP_155850225.1">
    <property type="nucleotide sequence ID" value="NZ_BAAACD010000005.1"/>
</dbReference>
<organism evidence="1 2">
    <name type="scientific">Clostridium cadaveris</name>
    <dbReference type="NCBI Taxonomy" id="1529"/>
    <lineage>
        <taxon>Bacteria</taxon>
        <taxon>Bacillati</taxon>
        <taxon>Bacillota</taxon>
        <taxon>Clostridia</taxon>
        <taxon>Eubacteriales</taxon>
        <taxon>Clostridiaceae</taxon>
        <taxon>Clostridium</taxon>
    </lineage>
</organism>
<dbReference type="GeneID" id="90545876"/>
<keyword evidence="2" id="KW-1185">Reference proteome</keyword>
<name>A0A1I2L967_9CLOT</name>
<dbReference type="STRING" id="1529.SAMN04487885_10977"/>
<evidence type="ECO:0000313" key="1">
    <source>
        <dbReference type="EMBL" id="SFF75775.1"/>
    </source>
</evidence>
<protein>
    <submittedName>
        <fullName evidence="1">Uncharacterized protein</fullName>
    </submittedName>
</protein>
<evidence type="ECO:0000313" key="2">
    <source>
        <dbReference type="Proteomes" id="UP000182135"/>
    </source>
</evidence>
<sequence length="52" mass="5913">MENNRETREKISMKDVFAMIIAQYSVILPIVLIGFAIWGALIWFVVKVLMGG</sequence>
<accession>A0A1I2L967</accession>
<dbReference type="Proteomes" id="UP000182135">
    <property type="component" value="Unassembled WGS sequence"/>
</dbReference>
<gene>
    <name evidence="1" type="ORF">SAMN04487885_10977</name>
</gene>
<reference evidence="1 2" key="1">
    <citation type="submission" date="2016-10" db="EMBL/GenBank/DDBJ databases">
        <authorList>
            <person name="de Groot N.N."/>
        </authorList>
    </citation>
    <scope>NUCLEOTIDE SEQUENCE [LARGE SCALE GENOMIC DNA]</scope>
    <source>
        <strain evidence="1 2">NLAE-zl-G419</strain>
    </source>
</reference>